<sequence length="119" mass="13777">MLFLPEERWRKDQSVTKRTNVSTKGALPGAGCPLSLCPVLNSGSVQVMFQGGMRRRRTGGPPSFEIFSGARRVRKRRPREGWRMRCKKVVQGCQGNRHCVRSSVFRWSCFRDKVFFRKQ</sequence>
<gene>
    <name evidence="1" type="ordered locus">LFML04_0986</name>
</gene>
<dbReference type="AlphaFoldDB" id="J9ZBX5"/>
<reference evidence="1 2" key="1">
    <citation type="journal article" date="2011" name="J. Microbiol.">
        <title>Complete genome of Leptospirillum ferriphilum ML-04 provides insight into its physiology and environmental adaptation.</title>
        <authorList>
            <person name="Mi S."/>
            <person name="Song J."/>
            <person name="Lin J."/>
            <person name="Che Y."/>
            <person name="Zheng H."/>
            <person name="Lin J."/>
        </authorList>
    </citation>
    <scope>NUCLEOTIDE SEQUENCE [LARGE SCALE GENOMIC DNA]</scope>
    <source>
        <strain evidence="1 2">ML-04</strain>
    </source>
</reference>
<protein>
    <submittedName>
        <fullName evidence="1">Uncharacterized protein</fullName>
    </submittedName>
</protein>
<evidence type="ECO:0000313" key="1">
    <source>
        <dbReference type="EMBL" id="AFS53217.1"/>
    </source>
</evidence>
<dbReference type="Proteomes" id="UP000006177">
    <property type="component" value="Chromosome"/>
</dbReference>
<dbReference type="EMBL" id="CP002919">
    <property type="protein sequence ID" value="AFS53217.1"/>
    <property type="molecule type" value="Genomic_DNA"/>
</dbReference>
<dbReference type="HOGENOM" id="CLU_2058481_0_0_0"/>
<evidence type="ECO:0000313" key="2">
    <source>
        <dbReference type="Proteomes" id="UP000006177"/>
    </source>
</evidence>
<dbReference type="PATRIC" id="fig|1048260.3.peg.1073"/>
<accession>J9ZBX5</accession>
<proteinExistence type="predicted"/>
<dbReference type="STRING" id="1048260.LFML04_0986"/>
<organism evidence="1 2">
    <name type="scientific">Leptospirillum ferriphilum (strain ML-04)</name>
    <dbReference type="NCBI Taxonomy" id="1048260"/>
    <lineage>
        <taxon>Bacteria</taxon>
        <taxon>Pseudomonadati</taxon>
        <taxon>Nitrospirota</taxon>
        <taxon>Nitrospiria</taxon>
        <taxon>Nitrospirales</taxon>
        <taxon>Nitrospiraceae</taxon>
        <taxon>Leptospirillum</taxon>
    </lineage>
</organism>
<name>J9ZBX5_LEPFM</name>
<dbReference type="KEGG" id="lfi:LFML04_0986"/>